<dbReference type="Proteomes" id="UP001596022">
    <property type="component" value="Unassembled WGS sequence"/>
</dbReference>
<evidence type="ECO:0000313" key="2">
    <source>
        <dbReference type="EMBL" id="MFC4618127.1"/>
    </source>
</evidence>
<feature type="transmembrane region" description="Helical" evidence="1">
    <location>
        <begin position="97"/>
        <end position="120"/>
    </location>
</feature>
<name>A0ABV9GIJ7_9BACL</name>
<keyword evidence="1" id="KW-1133">Transmembrane helix</keyword>
<evidence type="ECO:0000256" key="1">
    <source>
        <dbReference type="SAM" id="Phobius"/>
    </source>
</evidence>
<dbReference type="InterPro" id="IPR023804">
    <property type="entry name" value="DUF3792_TM"/>
</dbReference>
<feature type="transmembrane region" description="Helical" evidence="1">
    <location>
        <begin position="69"/>
        <end position="91"/>
    </location>
</feature>
<comment type="caution">
    <text evidence="2">The sequence shown here is derived from an EMBL/GenBank/DDBJ whole genome shotgun (WGS) entry which is preliminary data.</text>
</comment>
<protein>
    <submittedName>
        <fullName evidence="2">TIGR04086 family membrane protein</fullName>
    </submittedName>
</protein>
<keyword evidence="1" id="KW-0812">Transmembrane</keyword>
<dbReference type="RefSeq" id="WP_376845132.1">
    <property type="nucleotide sequence ID" value="NZ_JBHSFW010000001.1"/>
</dbReference>
<organism evidence="2 3">
    <name type="scientific">Camelliibacillus cellulosilyticus</name>
    <dbReference type="NCBI Taxonomy" id="2174486"/>
    <lineage>
        <taxon>Bacteria</taxon>
        <taxon>Bacillati</taxon>
        <taxon>Bacillota</taxon>
        <taxon>Bacilli</taxon>
        <taxon>Bacillales</taxon>
        <taxon>Sporolactobacillaceae</taxon>
        <taxon>Camelliibacillus</taxon>
    </lineage>
</organism>
<dbReference type="NCBIfam" id="TIGR04086">
    <property type="entry name" value="TIGR04086_membr"/>
    <property type="match status" value="1"/>
</dbReference>
<feature type="transmembrane region" description="Helical" evidence="1">
    <location>
        <begin position="43"/>
        <end position="62"/>
    </location>
</feature>
<keyword evidence="1" id="KW-0472">Membrane</keyword>
<dbReference type="EMBL" id="JBHSFW010000001">
    <property type="protein sequence ID" value="MFC4618127.1"/>
    <property type="molecule type" value="Genomic_DNA"/>
</dbReference>
<proteinExistence type="predicted"/>
<dbReference type="Pfam" id="PF12670">
    <property type="entry name" value="DUF3792"/>
    <property type="match status" value="1"/>
</dbReference>
<sequence length="123" mass="13099">MSKRLFLSASYGIIAAFFIILIAALIMTTLLKFTSMTETSLSKAPLIISLIALFIGGLIAGIKMKEKGLMVGVSTGLLYSALIYLILFLGFDRDIGLNQYMLAVANMAVTGMGGVIGVNVTKK</sequence>
<reference evidence="3" key="1">
    <citation type="journal article" date="2019" name="Int. J. Syst. Evol. Microbiol.">
        <title>The Global Catalogue of Microorganisms (GCM) 10K type strain sequencing project: providing services to taxonomists for standard genome sequencing and annotation.</title>
        <authorList>
            <consortium name="The Broad Institute Genomics Platform"/>
            <consortium name="The Broad Institute Genome Sequencing Center for Infectious Disease"/>
            <person name="Wu L."/>
            <person name="Ma J."/>
        </authorList>
    </citation>
    <scope>NUCLEOTIDE SEQUENCE [LARGE SCALE GENOMIC DNA]</scope>
    <source>
        <strain evidence="3">CGMCC 1.16306</strain>
    </source>
</reference>
<feature type="transmembrane region" description="Helical" evidence="1">
    <location>
        <begin position="12"/>
        <end position="31"/>
    </location>
</feature>
<accession>A0ABV9GIJ7</accession>
<gene>
    <name evidence="2" type="ORF">ACFO4N_05220</name>
</gene>
<evidence type="ECO:0000313" key="3">
    <source>
        <dbReference type="Proteomes" id="UP001596022"/>
    </source>
</evidence>
<keyword evidence="3" id="KW-1185">Reference proteome</keyword>